<protein>
    <submittedName>
        <fullName evidence="4">LytTR family DNA-binding domain-containing protein</fullName>
    </submittedName>
</protein>
<dbReference type="Gene3D" id="3.40.50.2300">
    <property type="match status" value="1"/>
</dbReference>
<evidence type="ECO:0000313" key="5">
    <source>
        <dbReference type="Proteomes" id="UP001207116"/>
    </source>
</evidence>
<dbReference type="Pfam" id="PF04397">
    <property type="entry name" value="LytTR"/>
    <property type="match status" value="1"/>
</dbReference>
<name>A0AAE3MMG7_9FLAO</name>
<dbReference type="InterPro" id="IPR046947">
    <property type="entry name" value="LytR-like"/>
</dbReference>
<keyword evidence="4" id="KW-0238">DNA-binding</keyword>
<evidence type="ECO:0000259" key="2">
    <source>
        <dbReference type="PROSITE" id="PS50110"/>
    </source>
</evidence>
<dbReference type="SMART" id="SM00448">
    <property type="entry name" value="REC"/>
    <property type="match status" value="1"/>
</dbReference>
<gene>
    <name evidence="4" type="ORF">OO016_10945</name>
</gene>
<dbReference type="Gene3D" id="2.40.50.1020">
    <property type="entry name" value="LytTr DNA-binding domain"/>
    <property type="match status" value="1"/>
</dbReference>
<sequence length="235" mass="27061">MKKNTPKLGTLILDPSPTQRLLIAHLVSKQPQLKLVGAYDNPTEAYRRMGEVKVDLLLLEVDLPMIDGFNFMESLNEDTQTVIITTSAHHALKAFDYGVTDYLLKPINPLRFAQCIQKTLKKYTVLHQTRKKESMTIRCDLQKREVDISELLWVEAMGDYVKLITKTERVVVLSTMKAIVNKLPQDRFLRIHRSYIVNLEKVDNFTSTRVEINGNLLPMSRSRKPSLERRLEPLG</sequence>
<dbReference type="Proteomes" id="UP001207116">
    <property type="component" value="Unassembled WGS sequence"/>
</dbReference>
<dbReference type="SMART" id="SM00850">
    <property type="entry name" value="LytTR"/>
    <property type="match status" value="1"/>
</dbReference>
<proteinExistence type="predicted"/>
<reference evidence="4" key="1">
    <citation type="submission" date="2022-11" db="EMBL/GenBank/DDBJ databases">
        <title>The characterization of three novel Bacteroidetes species and genomic analysis of their roles in tidal elemental geochemical cycles.</title>
        <authorList>
            <person name="Ma K.-J."/>
        </authorList>
    </citation>
    <scope>NUCLEOTIDE SEQUENCE</scope>
    <source>
        <strain evidence="4">M415</strain>
    </source>
</reference>
<dbReference type="PROSITE" id="PS50930">
    <property type="entry name" value="HTH_LYTTR"/>
    <property type="match status" value="1"/>
</dbReference>
<dbReference type="PROSITE" id="PS50110">
    <property type="entry name" value="RESPONSE_REGULATORY"/>
    <property type="match status" value="1"/>
</dbReference>
<comment type="caution">
    <text evidence="1">Lacks conserved residue(s) required for the propagation of feature annotation.</text>
</comment>
<accession>A0AAE3MMG7</accession>
<dbReference type="GO" id="GO:0000156">
    <property type="term" value="F:phosphorelay response regulator activity"/>
    <property type="evidence" value="ECO:0007669"/>
    <property type="project" value="InterPro"/>
</dbReference>
<dbReference type="RefSeq" id="WP_266013651.1">
    <property type="nucleotide sequence ID" value="NZ_JAPFQP010000003.1"/>
</dbReference>
<evidence type="ECO:0000313" key="4">
    <source>
        <dbReference type="EMBL" id="MCX2720118.1"/>
    </source>
</evidence>
<organism evidence="4 5">
    <name type="scientific">Lentiprolixibacter aurantiacus</name>
    <dbReference type="NCBI Taxonomy" id="2993939"/>
    <lineage>
        <taxon>Bacteria</taxon>
        <taxon>Pseudomonadati</taxon>
        <taxon>Bacteroidota</taxon>
        <taxon>Flavobacteriia</taxon>
        <taxon>Flavobacteriales</taxon>
        <taxon>Flavobacteriaceae</taxon>
        <taxon>Lentiprolixibacter</taxon>
    </lineage>
</organism>
<evidence type="ECO:0000259" key="3">
    <source>
        <dbReference type="PROSITE" id="PS50930"/>
    </source>
</evidence>
<dbReference type="SUPFAM" id="SSF52172">
    <property type="entry name" value="CheY-like"/>
    <property type="match status" value="1"/>
</dbReference>
<dbReference type="InterPro" id="IPR011006">
    <property type="entry name" value="CheY-like_superfamily"/>
</dbReference>
<dbReference type="InterPro" id="IPR007492">
    <property type="entry name" value="LytTR_DNA-bd_dom"/>
</dbReference>
<feature type="domain" description="HTH LytTR-type" evidence="3">
    <location>
        <begin position="146"/>
        <end position="233"/>
    </location>
</feature>
<dbReference type="GO" id="GO:0003677">
    <property type="term" value="F:DNA binding"/>
    <property type="evidence" value="ECO:0007669"/>
    <property type="project" value="UniProtKB-KW"/>
</dbReference>
<evidence type="ECO:0000256" key="1">
    <source>
        <dbReference type="PROSITE-ProRule" id="PRU00169"/>
    </source>
</evidence>
<dbReference type="EMBL" id="JAPFQP010000003">
    <property type="protein sequence ID" value="MCX2720118.1"/>
    <property type="molecule type" value="Genomic_DNA"/>
</dbReference>
<feature type="domain" description="Response regulatory" evidence="2">
    <location>
        <begin position="9"/>
        <end position="120"/>
    </location>
</feature>
<comment type="caution">
    <text evidence="4">The sequence shown here is derived from an EMBL/GenBank/DDBJ whole genome shotgun (WGS) entry which is preliminary data.</text>
</comment>
<keyword evidence="5" id="KW-1185">Reference proteome</keyword>
<dbReference type="PANTHER" id="PTHR37299">
    <property type="entry name" value="TRANSCRIPTIONAL REGULATOR-RELATED"/>
    <property type="match status" value="1"/>
</dbReference>
<dbReference type="PANTHER" id="PTHR37299:SF1">
    <property type="entry name" value="STAGE 0 SPORULATION PROTEIN A HOMOLOG"/>
    <property type="match status" value="1"/>
</dbReference>
<dbReference type="AlphaFoldDB" id="A0AAE3MMG7"/>
<dbReference type="Pfam" id="PF00072">
    <property type="entry name" value="Response_reg"/>
    <property type="match status" value="1"/>
</dbReference>
<dbReference type="InterPro" id="IPR001789">
    <property type="entry name" value="Sig_transdc_resp-reg_receiver"/>
</dbReference>